<dbReference type="Proteomes" id="UP000645390">
    <property type="component" value="Unassembled WGS sequence"/>
</dbReference>
<proteinExistence type="predicted"/>
<sequence length="136" mass="16058">MKTITNKIDNWILKYGRYEPGIRNTIDANNIWAYDTAPCFAFKSDFKAFLQSAKTHEIAGLKMLFDSMANDRLVVVEVFDNEGEPKFFGIEEGRGRYLRSYRLPYLESLEKIIDFYLYGCNQVKIDFKKFYKLTFK</sequence>
<evidence type="ECO:0000313" key="1">
    <source>
        <dbReference type="EMBL" id="GGI29054.1"/>
    </source>
</evidence>
<evidence type="ECO:0000313" key="2">
    <source>
        <dbReference type="Proteomes" id="UP000645390"/>
    </source>
</evidence>
<accession>A0ABQ2BLK6</accession>
<reference evidence="2" key="1">
    <citation type="journal article" date="2019" name="Int. J. Syst. Evol. Microbiol.">
        <title>The Global Catalogue of Microorganisms (GCM) 10K type strain sequencing project: providing services to taxonomists for standard genome sequencing and annotation.</title>
        <authorList>
            <consortium name="The Broad Institute Genomics Platform"/>
            <consortium name="The Broad Institute Genome Sequencing Center for Infectious Disease"/>
            <person name="Wu L."/>
            <person name="Ma J."/>
        </authorList>
    </citation>
    <scope>NUCLEOTIDE SEQUENCE [LARGE SCALE GENOMIC DNA]</scope>
    <source>
        <strain evidence="2">CCM 8939</strain>
    </source>
</reference>
<dbReference type="EMBL" id="BMDJ01000013">
    <property type="protein sequence ID" value="GGI29054.1"/>
    <property type="molecule type" value="Genomic_DNA"/>
</dbReference>
<gene>
    <name evidence="1" type="ORF">GCM10008119_35720</name>
</gene>
<keyword evidence="2" id="KW-1185">Reference proteome</keyword>
<protein>
    <submittedName>
        <fullName evidence="1">Uncharacterized protein</fullName>
    </submittedName>
</protein>
<dbReference type="RefSeq" id="WP_188417084.1">
    <property type="nucleotide sequence ID" value="NZ_BMDJ01000013.1"/>
</dbReference>
<name>A0ABQ2BLK6_9SPHI</name>
<comment type="caution">
    <text evidence="1">The sequence shown here is derived from an EMBL/GenBank/DDBJ whole genome shotgun (WGS) entry which is preliminary data.</text>
</comment>
<organism evidence="1 2">
    <name type="scientific">Pedobacter mendelii</name>
    <dbReference type="NCBI Taxonomy" id="1908240"/>
    <lineage>
        <taxon>Bacteria</taxon>
        <taxon>Pseudomonadati</taxon>
        <taxon>Bacteroidota</taxon>
        <taxon>Sphingobacteriia</taxon>
        <taxon>Sphingobacteriales</taxon>
        <taxon>Sphingobacteriaceae</taxon>
        <taxon>Pedobacter</taxon>
    </lineage>
</organism>